<keyword evidence="1" id="KW-1133">Transmembrane helix</keyword>
<accession>A0A2X0IKH8</accession>
<evidence type="ECO:0000313" key="3">
    <source>
        <dbReference type="Proteomes" id="UP000248889"/>
    </source>
</evidence>
<proteinExistence type="predicted"/>
<reference evidence="2 3" key="1">
    <citation type="submission" date="2018-06" db="EMBL/GenBank/DDBJ databases">
        <title>Streptacidiphilus pinicola sp. nov., isolated from pine grove soil.</title>
        <authorList>
            <person name="Roh S.G."/>
            <person name="Park S."/>
            <person name="Kim M.-K."/>
            <person name="Yun B.-R."/>
            <person name="Park J."/>
            <person name="Kim M.J."/>
            <person name="Kim Y.S."/>
            <person name="Kim S.B."/>
        </authorList>
    </citation>
    <scope>NUCLEOTIDE SEQUENCE [LARGE SCALE GENOMIC DNA]</scope>
    <source>
        <strain evidence="2 3">MMS16-CNU450</strain>
    </source>
</reference>
<feature type="transmembrane region" description="Helical" evidence="1">
    <location>
        <begin position="12"/>
        <end position="37"/>
    </location>
</feature>
<comment type="caution">
    <text evidence="2">The sequence shown here is derived from an EMBL/GenBank/DDBJ whole genome shotgun (WGS) entry which is preliminary data.</text>
</comment>
<keyword evidence="1" id="KW-0472">Membrane</keyword>
<evidence type="ECO:0000256" key="1">
    <source>
        <dbReference type="SAM" id="Phobius"/>
    </source>
</evidence>
<feature type="transmembrane region" description="Helical" evidence="1">
    <location>
        <begin position="158"/>
        <end position="179"/>
    </location>
</feature>
<protein>
    <submittedName>
        <fullName evidence="2">Uncharacterized protein</fullName>
    </submittedName>
</protein>
<organism evidence="2 3">
    <name type="scientific">Streptacidiphilus pinicola</name>
    <dbReference type="NCBI Taxonomy" id="2219663"/>
    <lineage>
        <taxon>Bacteria</taxon>
        <taxon>Bacillati</taxon>
        <taxon>Actinomycetota</taxon>
        <taxon>Actinomycetes</taxon>
        <taxon>Kitasatosporales</taxon>
        <taxon>Streptomycetaceae</taxon>
        <taxon>Streptacidiphilus</taxon>
    </lineage>
</organism>
<dbReference type="RefSeq" id="WP_111501187.1">
    <property type="nucleotide sequence ID" value="NZ_QKYN01000051.1"/>
</dbReference>
<keyword evidence="3" id="KW-1185">Reference proteome</keyword>
<sequence length="193" mass="20393">MAGVSKSPIARALGVALLATVVALMPVGFLASSNIVWGEDNQYGRVSIPGAEVIHIPAGQVTVSVAVALPGRGNGTPTLRLPDCGFTIDAVDGGSTPKVTEDIGSSNNANDNLDDTQRQVWRMSVTRTADYKITTHGDFTGYGVNPELWFGHTAGMPGVYVLPVSALVGLCASLAWLAFRWLRRRLRRGASSD</sequence>
<dbReference type="EMBL" id="QKYN01000051">
    <property type="protein sequence ID" value="RAG85127.1"/>
    <property type="molecule type" value="Genomic_DNA"/>
</dbReference>
<dbReference type="Proteomes" id="UP000248889">
    <property type="component" value="Unassembled WGS sequence"/>
</dbReference>
<evidence type="ECO:0000313" key="2">
    <source>
        <dbReference type="EMBL" id="RAG85127.1"/>
    </source>
</evidence>
<dbReference type="OrthoDB" id="5996503at2"/>
<keyword evidence="1" id="KW-0812">Transmembrane</keyword>
<dbReference type="AlphaFoldDB" id="A0A2X0IKH8"/>
<gene>
    <name evidence="2" type="ORF">DN069_13445</name>
</gene>
<name>A0A2X0IKH8_9ACTN</name>